<evidence type="ECO:0000313" key="3">
    <source>
        <dbReference type="Proteomes" id="UP000299102"/>
    </source>
</evidence>
<comment type="caution">
    <text evidence="2">The sequence shown here is derived from an EMBL/GenBank/DDBJ whole genome shotgun (WGS) entry which is preliminary data.</text>
</comment>
<proteinExistence type="predicted"/>
<evidence type="ECO:0000256" key="1">
    <source>
        <dbReference type="SAM" id="MobiDB-lite"/>
    </source>
</evidence>
<evidence type="ECO:0000313" key="2">
    <source>
        <dbReference type="EMBL" id="GBP15495.1"/>
    </source>
</evidence>
<reference evidence="2 3" key="1">
    <citation type="journal article" date="2019" name="Commun. Biol.">
        <title>The bagworm genome reveals a unique fibroin gene that provides high tensile strength.</title>
        <authorList>
            <person name="Kono N."/>
            <person name="Nakamura H."/>
            <person name="Ohtoshi R."/>
            <person name="Tomita M."/>
            <person name="Numata K."/>
            <person name="Arakawa K."/>
        </authorList>
    </citation>
    <scope>NUCLEOTIDE SEQUENCE [LARGE SCALE GENOMIC DNA]</scope>
</reference>
<gene>
    <name evidence="2" type="ORF">EVAR_9276_1</name>
</gene>
<dbReference type="AlphaFoldDB" id="A0A4C1TMZ6"/>
<organism evidence="2 3">
    <name type="scientific">Eumeta variegata</name>
    <name type="common">Bagworm moth</name>
    <name type="synonym">Eumeta japonica</name>
    <dbReference type="NCBI Taxonomy" id="151549"/>
    <lineage>
        <taxon>Eukaryota</taxon>
        <taxon>Metazoa</taxon>
        <taxon>Ecdysozoa</taxon>
        <taxon>Arthropoda</taxon>
        <taxon>Hexapoda</taxon>
        <taxon>Insecta</taxon>
        <taxon>Pterygota</taxon>
        <taxon>Neoptera</taxon>
        <taxon>Endopterygota</taxon>
        <taxon>Lepidoptera</taxon>
        <taxon>Glossata</taxon>
        <taxon>Ditrysia</taxon>
        <taxon>Tineoidea</taxon>
        <taxon>Psychidae</taxon>
        <taxon>Oiketicinae</taxon>
        <taxon>Eumeta</taxon>
    </lineage>
</organism>
<sequence>MLECDPLPAKNRDKWRRAREVGEWRRRTAPSEFGSEPLQAYGGRYTRRTCVSEPPDNLLTRECYRIREYLRQLVMQSKSRPTPTGANAGRPARVSTTENVRRAPGPTCVLQLPSNLRSPDKRNIKSDVAVSLIIKMQATRHRGCHGRAYETHCYGRPPRSTDAECGRRFAPTTLRTAKRHHS</sequence>
<dbReference type="EMBL" id="BGZK01000072">
    <property type="protein sequence ID" value="GBP15495.1"/>
    <property type="molecule type" value="Genomic_DNA"/>
</dbReference>
<dbReference type="Proteomes" id="UP000299102">
    <property type="component" value="Unassembled WGS sequence"/>
</dbReference>
<accession>A0A4C1TMZ6</accession>
<protein>
    <submittedName>
        <fullName evidence="2">Uncharacterized protein</fullName>
    </submittedName>
</protein>
<name>A0A4C1TMZ6_EUMVA</name>
<feature type="region of interest" description="Disordered" evidence="1">
    <location>
        <begin position="78"/>
        <end position="106"/>
    </location>
</feature>
<keyword evidence="3" id="KW-1185">Reference proteome</keyword>